<dbReference type="RefSeq" id="WP_188913448.1">
    <property type="nucleotide sequence ID" value="NZ_BMIQ01000014.1"/>
</dbReference>
<dbReference type="Pfam" id="PF05045">
    <property type="entry name" value="RgpF"/>
    <property type="match status" value="1"/>
</dbReference>
<sequence>MPLQSDRPVAVFVHVHYLDVWQDMARLLEERLQIPFRLLITSSLPVTEFAEPQTAFLRGITVIRVENRGRDIRPFLMALDEADDFATGLKLHTKRSTHRLHGKAWRDGILTSLLPAAPAAAALARVFDDHLAIGQLAPRGCLLGAEEWIEGNRAWMERVATLLNRPLTQADWGRGAFAAGSMFWFRRDAIASLADPRLFDLFEEENGQTDGTLAHAIERLFSMMAAKDGYQILSTASVPSLRPGLSPSELFALSQVDRAEVGPLFRIRPAARLVARHAPFLLKAYSRMPGALRSRLRNLVARD</sequence>
<dbReference type="Proteomes" id="UP000644699">
    <property type="component" value="Unassembled WGS sequence"/>
</dbReference>
<name>A0A917EEN9_9HYPH</name>
<accession>A0A917EEN9</accession>
<keyword evidence="2" id="KW-1185">Reference proteome</keyword>
<proteinExistence type="predicted"/>
<evidence type="ECO:0000313" key="1">
    <source>
        <dbReference type="EMBL" id="GGE24518.1"/>
    </source>
</evidence>
<dbReference type="AlphaFoldDB" id="A0A917EEN9"/>
<evidence type="ECO:0000313" key="2">
    <source>
        <dbReference type="Proteomes" id="UP000644699"/>
    </source>
</evidence>
<reference evidence="1" key="2">
    <citation type="submission" date="2020-09" db="EMBL/GenBank/DDBJ databases">
        <authorList>
            <person name="Sun Q."/>
            <person name="Zhou Y."/>
        </authorList>
    </citation>
    <scope>NUCLEOTIDE SEQUENCE</scope>
    <source>
        <strain evidence="1">CGMCC 1.15367</strain>
    </source>
</reference>
<dbReference type="EMBL" id="BMIQ01000014">
    <property type="protein sequence ID" value="GGE24518.1"/>
    <property type="molecule type" value="Genomic_DNA"/>
</dbReference>
<organism evidence="1 2">
    <name type="scientific">Aureimonas endophytica</name>
    <dbReference type="NCBI Taxonomy" id="2027858"/>
    <lineage>
        <taxon>Bacteria</taxon>
        <taxon>Pseudomonadati</taxon>
        <taxon>Pseudomonadota</taxon>
        <taxon>Alphaproteobacteria</taxon>
        <taxon>Hyphomicrobiales</taxon>
        <taxon>Aurantimonadaceae</taxon>
        <taxon>Aureimonas</taxon>
    </lineage>
</organism>
<protein>
    <recommendedName>
        <fullName evidence="3">Rhamnan synthesis protein F</fullName>
    </recommendedName>
</protein>
<evidence type="ECO:0008006" key="3">
    <source>
        <dbReference type="Google" id="ProtNLM"/>
    </source>
</evidence>
<comment type="caution">
    <text evidence="1">The sequence shown here is derived from an EMBL/GenBank/DDBJ whole genome shotgun (WGS) entry which is preliminary data.</text>
</comment>
<reference evidence="1" key="1">
    <citation type="journal article" date="2014" name="Int. J. Syst. Evol. Microbiol.">
        <title>Complete genome sequence of Corynebacterium casei LMG S-19264T (=DSM 44701T), isolated from a smear-ripened cheese.</title>
        <authorList>
            <consortium name="US DOE Joint Genome Institute (JGI-PGF)"/>
            <person name="Walter F."/>
            <person name="Albersmeier A."/>
            <person name="Kalinowski J."/>
            <person name="Ruckert C."/>
        </authorList>
    </citation>
    <scope>NUCLEOTIDE SEQUENCE</scope>
    <source>
        <strain evidence="1">CGMCC 1.15367</strain>
    </source>
</reference>
<gene>
    <name evidence="1" type="ORF">GCM10011390_49950</name>
</gene>
<dbReference type="InterPro" id="IPR007739">
    <property type="entry name" value="RgpF"/>
</dbReference>